<evidence type="ECO:0000313" key="2">
    <source>
        <dbReference type="EMBL" id="SUP80083.1"/>
    </source>
</evidence>
<sequence length="294" mass="33507">MNKLVELFCDVDDFCQIFIPLWEQQCLENGTRRRRRSCRMSPSEIMTILIAFHMSNHRNFKSFYLGIIGMYHRQDFPELLSYTRFLGVMSSVMVPLCSYFTSLRGKPTGIEFIDSTSIKVCHNIRIPRHKVFDGVARRGKGTMGWFYGFKLHIIVNHLGEIVAAKLTAANVDDRVPVKELAEGLTGQLYGDKGYISQALTAKLASEGVNLITGVRKNMKAKAQSVWDKTMLSKRFIIETINDQLKNISQIEHSRHRSLHGFMLNMVCGLVAYCLKEDKPSINVTRSEMTVLMTA</sequence>
<protein>
    <submittedName>
        <fullName evidence="3">Transposase DDE domain</fullName>
    </submittedName>
</protein>
<dbReference type="RefSeq" id="WP_106442077.1">
    <property type="nucleotide sequence ID" value="NZ_NCLF01000237.1"/>
</dbReference>
<reference evidence="3 4" key="1">
    <citation type="submission" date="2018-06" db="EMBL/GenBank/DDBJ databases">
        <authorList>
            <consortium name="Pathogen Informatics"/>
            <person name="Doyle S."/>
        </authorList>
    </citation>
    <scope>NUCLEOTIDE SEQUENCE [LARGE SCALE GENOMIC DNA]</scope>
    <source>
        <strain evidence="3 4">NCTC8580</strain>
    </source>
</reference>
<dbReference type="NCBIfam" id="NF033520">
    <property type="entry name" value="transpos_IS982"/>
    <property type="match status" value="1"/>
</dbReference>
<dbReference type="Pfam" id="PF13612">
    <property type="entry name" value="DDE_Tnp_1_3"/>
    <property type="match status" value="1"/>
</dbReference>
<evidence type="ECO:0000313" key="4">
    <source>
        <dbReference type="Proteomes" id="UP000255087"/>
    </source>
</evidence>
<dbReference type="AlphaFoldDB" id="A0A380Q976"/>
<dbReference type="EMBL" id="UHJC01000001">
    <property type="protein sequence ID" value="SUP83337.1"/>
    <property type="molecule type" value="Genomic_DNA"/>
</dbReference>
<accession>A0A380Q976</accession>
<dbReference type="EMBL" id="UHJC01000001">
    <property type="protein sequence ID" value="SUP80083.1"/>
    <property type="molecule type" value="Genomic_DNA"/>
</dbReference>
<dbReference type="InterPro" id="IPR025668">
    <property type="entry name" value="Tnp_DDE_dom"/>
</dbReference>
<organism evidence="3 4">
    <name type="scientific">Yersinia pseudotuberculosis</name>
    <dbReference type="NCBI Taxonomy" id="633"/>
    <lineage>
        <taxon>Bacteria</taxon>
        <taxon>Pseudomonadati</taxon>
        <taxon>Pseudomonadota</taxon>
        <taxon>Gammaproteobacteria</taxon>
        <taxon>Enterobacterales</taxon>
        <taxon>Yersiniaceae</taxon>
        <taxon>Yersinia</taxon>
    </lineage>
</organism>
<gene>
    <name evidence="2" type="ORF">NCTC8580_00123</name>
    <name evidence="3" type="ORF">NCTC8580_02522</name>
</gene>
<evidence type="ECO:0000313" key="3">
    <source>
        <dbReference type="EMBL" id="SUP83337.1"/>
    </source>
</evidence>
<proteinExistence type="predicted"/>
<dbReference type="Proteomes" id="UP000255087">
    <property type="component" value="Unassembled WGS sequence"/>
</dbReference>
<evidence type="ECO:0000259" key="1">
    <source>
        <dbReference type="Pfam" id="PF13612"/>
    </source>
</evidence>
<feature type="domain" description="Transposase DDE" evidence="1">
    <location>
        <begin position="104"/>
        <end position="257"/>
    </location>
</feature>
<name>A0A380Q976_YERPU</name>